<dbReference type="InterPro" id="IPR052035">
    <property type="entry name" value="ZnF_BED_domain_contain"/>
</dbReference>
<feature type="domain" description="HAT C-terminal dimerisation" evidence="2">
    <location>
        <begin position="405"/>
        <end position="487"/>
    </location>
</feature>
<feature type="domain" description="Aminotransferase-like plant mobile" evidence="3">
    <location>
        <begin position="34"/>
        <end position="74"/>
    </location>
</feature>
<protein>
    <submittedName>
        <fullName evidence="4">Zinc finger BED domain-containing protein RICESLEEPER 2-like</fullName>
    </submittedName>
</protein>
<dbReference type="InterPro" id="IPR019557">
    <property type="entry name" value="AminoTfrase-like_pln_mobile"/>
</dbReference>
<dbReference type="KEGG" id="nta:107822454"/>
<feature type="compositionally biased region" description="Polar residues" evidence="1">
    <location>
        <begin position="87"/>
        <end position="98"/>
    </location>
</feature>
<dbReference type="GO" id="GO:0008270">
    <property type="term" value="F:zinc ion binding"/>
    <property type="evidence" value="ECO:0007669"/>
    <property type="project" value="UniProtKB-KW"/>
</dbReference>
<name>A0A1S4CTP8_TOBAC</name>
<evidence type="ECO:0000313" key="4">
    <source>
        <dbReference type="RefSeq" id="XP_016504488.1"/>
    </source>
</evidence>
<dbReference type="SUPFAM" id="SSF53098">
    <property type="entry name" value="Ribonuclease H-like"/>
    <property type="match status" value="1"/>
</dbReference>
<evidence type="ECO:0000256" key="1">
    <source>
        <dbReference type="SAM" id="MobiDB-lite"/>
    </source>
</evidence>
<dbReference type="AlphaFoldDB" id="A0A1S4CTP8"/>
<dbReference type="PANTHER" id="PTHR46481">
    <property type="entry name" value="ZINC FINGER BED DOMAIN-CONTAINING PROTEIN 4"/>
    <property type="match status" value="1"/>
</dbReference>
<dbReference type="OrthoDB" id="671511at2759"/>
<dbReference type="PANTHER" id="PTHR46481:SF8">
    <property type="entry name" value="ZINC FINGER BED DOMAIN-CONTAINING PROTEIN RICESLEEPER 1-LIKE"/>
    <property type="match status" value="1"/>
</dbReference>
<evidence type="ECO:0000259" key="2">
    <source>
        <dbReference type="Pfam" id="PF05699"/>
    </source>
</evidence>
<dbReference type="OMA" id="HDNIVIK"/>
<sequence>MLADKNGATSVRHVVDDACRMLAKLGNCNALKEVGRLQFDWPLITTMIKRWRLETHTFHLPIGKATITLEGVEVEFMEQSLQQNISDRANAENSTTGSKAGEEGDKTEVGKLRPLNIEEIRNALATMVVIDELPFKIVEGEGLAEQDKAIIRIRNAIKYMRSSPAKYSLFKKCVEKEKISWNHLVCLDVDTRWNSTYKILEHVEKFEKAFVRIELDDPNYKKYFDGGYNGAGDEKKETKNNKEKGQKIIGFSNMNDVSNFCEELRDGRKKFVNKKKRDKKIIGPPKHEDFQAARCFAKFLKLFYNVTLKFFGSLLEYVEFCFGEMYGHDNIVIKSRIASVIECLDELYHEYKRLYTFEQEKFEDLTSNEVFHGMDTDECDKSLDFLDSQFAKRIESQKKTENASEVAKYLNDELIGKKIEFDLLAWWKGNKTKFSVLSRLAKDVLSIPVSTVSSEQVFSTSGHVIDSFRSSITPKIVEALICAQNWLRSTPIDLRESLGNIESLEEMEEDYRRSVDVPDGIVAASLPY</sequence>
<dbReference type="Pfam" id="PF05699">
    <property type="entry name" value="Dimer_Tnp_hAT"/>
    <property type="match status" value="1"/>
</dbReference>
<dbReference type="STRING" id="4097.A0A1S4CTP8"/>
<dbReference type="PaxDb" id="4097-A0A1S4CTP8"/>
<gene>
    <name evidence="4" type="primary">LOC107822454</name>
</gene>
<dbReference type="GO" id="GO:0005634">
    <property type="term" value="C:nucleus"/>
    <property type="evidence" value="ECO:0007669"/>
    <property type="project" value="UniProtKB-SubCell"/>
</dbReference>
<dbReference type="InterPro" id="IPR012337">
    <property type="entry name" value="RNaseH-like_sf"/>
</dbReference>
<dbReference type="InterPro" id="IPR008906">
    <property type="entry name" value="HATC_C_dom"/>
</dbReference>
<dbReference type="Pfam" id="PF10536">
    <property type="entry name" value="PMD"/>
    <property type="match status" value="1"/>
</dbReference>
<evidence type="ECO:0000259" key="3">
    <source>
        <dbReference type="Pfam" id="PF10536"/>
    </source>
</evidence>
<dbReference type="GO" id="GO:0046983">
    <property type="term" value="F:protein dimerization activity"/>
    <property type="evidence" value="ECO:0007669"/>
    <property type="project" value="InterPro"/>
</dbReference>
<feature type="region of interest" description="Disordered" evidence="1">
    <location>
        <begin position="87"/>
        <end position="107"/>
    </location>
</feature>
<organism evidence="4">
    <name type="scientific">Nicotiana tabacum</name>
    <name type="common">Common tobacco</name>
    <dbReference type="NCBI Taxonomy" id="4097"/>
    <lineage>
        <taxon>Eukaryota</taxon>
        <taxon>Viridiplantae</taxon>
        <taxon>Streptophyta</taxon>
        <taxon>Embryophyta</taxon>
        <taxon>Tracheophyta</taxon>
        <taxon>Spermatophyta</taxon>
        <taxon>Magnoliopsida</taxon>
        <taxon>eudicotyledons</taxon>
        <taxon>Gunneridae</taxon>
        <taxon>Pentapetalae</taxon>
        <taxon>asterids</taxon>
        <taxon>lamiids</taxon>
        <taxon>Solanales</taxon>
        <taxon>Solanaceae</taxon>
        <taxon>Nicotianoideae</taxon>
        <taxon>Nicotianeae</taxon>
        <taxon>Nicotiana</taxon>
    </lineage>
</organism>
<reference evidence="4" key="1">
    <citation type="submission" date="2025-08" db="UniProtKB">
        <authorList>
            <consortium name="RefSeq"/>
        </authorList>
    </citation>
    <scope>IDENTIFICATION</scope>
</reference>
<proteinExistence type="predicted"/>
<dbReference type="RefSeq" id="XP_016504488.1">
    <property type="nucleotide sequence ID" value="XM_016649002.1"/>
</dbReference>
<accession>A0A1S4CTP8</accession>